<dbReference type="InterPro" id="IPR027417">
    <property type="entry name" value="P-loop_NTPase"/>
</dbReference>
<feature type="domain" description="Guanylate cyclase" evidence="3">
    <location>
        <begin position="102"/>
        <end position="235"/>
    </location>
</feature>
<dbReference type="SUPFAM" id="SSF52540">
    <property type="entry name" value="P-loop containing nucleoside triphosphate hydrolases"/>
    <property type="match status" value="1"/>
</dbReference>
<dbReference type="KEGG" id="cnan:A2G96_30255"/>
<dbReference type="GO" id="GO:0005737">
    <property type="term" value="C:cytoplasm"/>
    <property type="evidence" value="ECO:0007669"/>
    <property type="project" value="TreeGrafter"/>
</dbReference>
<keyword evidence="5" id="KW-1185">Reference proteome</keyword>
<dbReference type="GO" id="GO:0004016">
    <property type="term" value="F:adenylate cyclase activity"/>
    <property type="evidence" value="ECO:0007669"/>
    <property type="project" value="TreeGrafter"/>
</dbReference>
<dbReference type="SUPFAM" id="SSF48452">
    <property type="entry name" value="TPR-like"/>
    <property type="match status" value="2"/>
</dbReference>
<proteinExistence type="predicted"/>
<organism evidence="4 5">
    <name type="scientific">Cupriavidus nantongensis</name>
    <dbReference type="NCBI Taxonomy" id="1796606"/>
    <lineage>
        <taxon>Bacteria</taxon>
        <taxon>Pseudomonadati</taxon>
        <taxon>Pseudomonadota</taxon>
        <taxon>Betaproteobacteria</taxon>
        <taxon>Burkholderiales</taxon>
        <taxon>Burkholderiaceae</taxon>
        <taxon>Cupriavidus</taxon>
    </lineage>
</organism>
<dbReference type="GO" id="GO:0009190">
    <property type="term" value="P:cyclic nucleotide biosynthetic process"/>
    <property type="evidence" value="ECO:0007669"/>
    <property type="project" value="InterPro"/>
</dbReference>
<dbReference type="RefSeq" id="WP_062803801.1">
    <property type="nucleotide sequence ID" value="NZ_CP014845.1"/>
</dbReference>
<dbReference type="Pfam" id="PF00211">
    <property type="entry name" value="Guanylate_cyc"/>
    <property type="match status" value="1"/>
</dbReference>
<dbReference type="EMBL" id="CP014845">
    <property type="protein sequence ID" value="AMR82014.1"/>
    <property type="molecule type" value="Genomic_DNA"/>
</dbReference>
<evidence type="ECO:0000256" key="2">
    <source>
        <dbReference type="ARBA" id="ARBA00022840"/>
    </source>
</evidence>
<dbReference type="Proteomes" id="UP000075238">
    <property type="component" value="Chromosome 2"/>
</dbReference>
<dbReference type="InterPro" id="IPR041664">
    <property type="entry name" value="AAA_16"/>
</dbReference>
<dbReference type="PANTHER" id="PTHR16305:SF28">
    <property type="entry name" value="GUANYLATE CYCLASE DOMAIN-CONTAINING PROTEIN"/>
    <property type="match status" value="1"/>
</dbReference>
<dbReference type="OrthoDB" id="1178869at2"/>
<dbReference type="Gene3D" id="3.30.70.1230">
    <property type="entry name" value="Nucleotide cyclase"/>
    <property type="match status" value="1"/>
</dbReference>
<protein>
    <recommendedName>
        <fullName evidence="3">Guanylate cyclase domain-containing protein</fullName>
    </recommendedName>
</protein>
<dbReference type="Pfam" id="PF12773">
    <property type="entry name" value="DZR"/>
    <property type="match status" value="1"/>
</dbReference>
<dbReference type="GO" id="GO:0005524">
    <property type="term" value="F:ATP binding"/>
    <property type="evidence" value="ECO:0007669"/>
    <property type="project" value="UniProtKB-KW"/>
</dbReference>
<accession>A0A142JVA2</accession>
<dbReference type="InterPro" id="IPR011990">
    <property type="entry name" value="TPR-like_helical_dom_sf"/>
</dbReference>
<dbReference type="PANTHER" id="PTHR16305">
    <property type="entry name" value="TESTICULAR SOLUBLE ADENYLYL CYCLASE"/>
    <property type="match status" value="1"/>
</dbReference>
<name>A0A142JVA2_9BURK</name>
<dbReference type="PROSITE" id="PS50125">
    <property type="entry name" value="GUANYLATE_CYCLASE_2"/>
    <property type="match status" value="1"/>
</dbReference>
<dbReference type="Gene3D" id="1.25.40.10">
    <property type="entry name" value="Tetratricopeptide repeat domain"/>
    <property type="match status" value="2"/>
</dbReference>
<dbReference type="InterPro" id="IPR025874">
    <property type="entry name" value="DZR"/>
</dbReference>
<dbReference type="STRING" id="1796606.A2G96_30255"/>
<evidence type="ECO:0000313" key="5">
    <source>
        <dbReference type="Proteomes" id="UP000075238"/>
    </source>
</evidence>
<dbReference type="Gene3D" id="3.40.50.300">
    <property type="entry name" value="P-loop containing nucleotide triphosphate hydrolases"/>
    <property type="match status" value="1"/>
</dbReference>
<reference evidence="4 5" key="1">
    <citation type="submission" date="2016-03" db="EMBL/GenBank/DDBJ databases">
        <title>Complete genome sequence of a novel chlorpyrifos degrading bacterium, Cupriavidus nantongensis sp. X1.</title>
        <authorList>
            <person name="Fang L."/>
        </authorList>
    </citation>
    <scope>NUCLEOTIDE SEQUENCE [LARGE SCALE GENOMIC DNA]</scope>
    <source>
        <strain evidence="4 5">X1</strain>
    </source>
</reference>
<sequence>MRCASCGLENPAGAKFCEECGAGLVRVCPTCGQEANASAKFCSECGAPLTPLTATPPDLPHLAPAPSAPIDYTPPYLAERIRAAQAEMEARGAVDGERKTVTALFADMAGSTALIHDLDPEDARRLIDPVLALMMEAVHHYEGYVAKSMGDGILALFGAPVANEDHPQRALLAALRMQEAMRQYADKVRLAQGIALPIRVGINTGEVVVRTIRINDLHTDYDPIGNSIHIASRMESIAMPGSIVASAHTYNLTEGYFAFKPLGATPIKGLPEPIAVFEVLGLGPLRTRLQVSASRGLARFVGRARELKQLREARARAQAGHGQIVGVVGEPGVGKSRLCLEFKQLAPRHCLVLETFSVSHGKAYPYLPLIELLRNYCEITVQDDERRRREKLTGKVLTLDRALEDSLPYLFHLLGAAEPNSALAQMDAQIRQQRTFDAIKRLLIRESQAQPLELIVEDLQWLDSETEAFLDFLGESVASARILLLVNCRPEYRHEWGHQSYYTELRLDPLGEAEARELLNALLGDASGLAQLEHLILEQTQGNPFFIEEVVQALVEGQVLHGERGHYRLEQIPGKLHIPTTVQGVLAARIDRLQPAEKALLQTLSVIGKVFPWSLLTRVVEQPEDTTKSLLARLQAGEFLYEQPAFPEVEYSFKHALTQEVTYGSLLSERRRALHERTAQAIEALFGAQREEHCSELAHHFSRSGNTPKAVEYLHCAGRQAVQRSADAEAVTHLTMALDMLAKLPDGPERARQELALQISLGPARMATKGFAAPEVEATYARALVLSRQLGEAIQLFPALLGLHTFYIVRAELAAARELAEQLLALAEKAQDPALLVQAHRALANSLLCCGELNPARAQLEQALVLYDPREHQSHAFVYGVEPGVHGLALLATDLWLLGYPDQARARSLEALTLAQTPANPPDSADALLFATALRQLCREVHPVRDLAQALLALATEYGLPFGLACGTIFSGWALAEQGRAPEGIEMIQRGLSAYRATGAELWRTYFLALLADACARAGQAKSGLAALTEALAAADRTKERLYEAELHRLKGELTLLEPSCLGEGDGADERDNRRREAEACFLQAITIARRQGARSLELRAVVALSRLWQQHGRRIEALQVLAECYDWFSEGFDTLDLQEASALLAELD</sequence>
<dbReference type="InterPro" id="IPR001054">
    <property type="entry name" value="A/G_cyclase"/>
</dbReference>
<evidence type="ECO:0000313" key="4">
    <source>
        <dbReference type="EMBL" id="AMR82014.1"/>
    </source>
</evidence>
<dbReference type="SMART" id="SM00044">
    <property type="entry name" value="CYCc"/>
    <property type="match status" value="1"/>
</dbReference>
<dbReference type="SUPFAM" id="SSF55073">
    <property type="entry name" value="Nucleotide cyclase"/>
    <property type="match status" value="1"/>
</dbReference>
<dbReference type="Pfam" id="PF13191">
    <property type="entry name" value="AAA_16"/>
    <property type="match status" value="1"/>
</dbReference>
<dbReference type="CDD" id="cd07302">
    <property type="entry name" value="CHD"/>
    <property type="match status" value="1"/>
</dbReference>
<gene>
    <name evidence="4" type="ORF">A2G96_30255</name>
</gene>
<evidence type="ECO:0000256" key="1">
    <source>
        <dbReference type="ARBA" id="ARBA00022741"/>
    </source>
</evidence>
<keyword evidence="1" id="KW-0547">Nucleotide-binding</keyword>
<keyword evidence="2" id="KW-0067">ATP-binding</keyword>
<dbReference type="AlphaFoldDB" id="A0A142JVA2"/>
<dbReference type="GO" id="GO:0035556">
    <property type="term" value="P:intracellular signal transduction"/>
    <property type="evidence" value="ECO:0007669"/>
    <property type="project" value="InterPro"/>
</dbReference>
<evidence type="ECO:0000259" key="3">
    <source>
        <dbReference type="PROSITE" id="PS50125"/>
    </source>
</evidence>
<dbReference type="InterPro" id="IPR029787">
    <property type="entry name" value="Nucleotide_cyclase"/>
</dbReference>